<keyword evidence="7 14" id="KW-0863">Zinc-finger</keyword>
<dbReference type="CDD" id="cd16499">
    <property type="entry name" value="RING-HC_Bre1-like"/>
    <property type="match status" value="1"/>
</dbReference>
<evidence type="ECO:0000256" key="11">
    <source>
        <dbReference type="ARBA" id="ARBA00023054"/>
    </source>
</evidence>
<keyword evidence="12 15" id="KW-0539">Nucleus</keyword>
<feature type="coiled-coil region" evidence="16">
    <location>
        <begin position="410"/>
        <end position="467"/>
    </location>
</feature>
<dbReference type="AlphaFoldDB" id="A0AAF0F729"/>
<dbReference type="InterPro" id="IPR058643">
    <property type="entry name" value="BRE1-like_CC"/>
</dbReference>
<keyword evidence="20" id="KW-1185">Reference proteome</keyword>
<evidence type="ECO:0000256" key="17">
    <source>
        <dbReference type="SAM" id="MobiDB-lite"/>
    </source>
</evidence>
<evidence type="ECO:0000256" key="13">
    <source>
        <dbReference type="ARBA" id="ARBA00059679"/>
    </source>
</evidence>
<keyword evidence="5 15" id="KW-0808">Transferase</keyword>
<evidence type="ECO:0000256" key="9">
    <source>
        <dbReference type="ARBA" id="ARBA00022833"/>
    </source>
</evidence>
<evidence type="ECO:0000256" key="14">
    <source>
        <dbReference type="PROSITE-ProRule" id="PRU00175"/>
    </source>
</evidence>
<evidence type="ECO:0000256" key="2">
    <source>
        <dbReference type="ARBA" id="ARBA00004123"/>
    </source>
</evidence>
<dbReference type="PANTHER" id="PTHR23163">
    <property type="entry name" value="RING FINGER PROTEIN-RELATED"/>
    <property type="match status" value="1"/>
</dbReference>
<evidence type="ECO:0000256" key="5">
    <source>
        <dbReference type="ARBA" id="ARBA00022679"/>
    </source>
</evidence>
<dbReference type="InterPro" id="IPR013956">
    <property type="entry name" value="E3_ubiquit_lig_Bre1"/>
</dbReference>
<evidence type="ECO:0000256" key="15">
    <source>
        <dbReference type="RuleBase" id="RU365038"/>
    </source>
</evidence>
<dbReference type="SMART" id="SM00184">
    <property type="entry name" value="RING"/>
    <property type="match status" value="1"/>
</dbReference>
<dbReference type="PROSITE" id="PS00518">
    <property type="entry name" value="ZF_RING_1"/>
    <property type="match status" value="1"/>
</dbReference>
<proteinExistence type="inferred from homology"/>
<dbReference type="GeneID" id="85226115"/>
<feature type="coiled-coil region" evidence="16">
    <location>
        <begin position="304"/>
        <end position="341"/>
    </location>
</feature>
<dbReference type="Pfam" id="PF26095">
    <property type="entry name" value="CC_Bre1"/>
    <property type="match status" value="1"/>
</dbReference>
<evidence type="ECO:0000256" key="12">
    <source>
        <dbReference type="ARBA" id="ARBA00023242"/>
    </source>
</evidence>
<evidence type="ECO:0000256" key="3">
    <source>
        <dbReference type="ARBA" id="ARBA00004906"/>
    </source>
</evidence>
<dbReference type="Pfam" id="PF08647">
    <property type="entry name" value="BRE1"/>
    <property type="match status" value="1"/>
</dbReference>
<dbReference type="InterPro" id="IPR017907">
    <property type="entry name" value="Znf_RING_CS"/>
</dbReference>
<evidence type="ECO:0000313" key="19">
    <source>
        <dbReference type="EMBL" id="WFD39487.1"/>
    </source>
</evidence>
<dbReference type="Gene3D" id="3.30.40.10">
    <property type="entry name" value="Zinc/RING finger domain, C3HC4 (zinc finger)"/>
    <property type="match status" value="1"/>
</dbReference>
<dbReference type="PROSITE" id="PS50089">
    <property type="entry name" value="ZF_RING_2"/>
    <property type="match status" value="1"/>
</dbReference>
<accession>A0AAF0F729</accession>
<evidence type="ECO:0000313" key="20">
    <source>
        <dbReference type="Proteomes" id="UP001217754"/>
    </source>
</evidence>
<reference evidence="19" key="1">
    <citation type="submission" date="2023-03" db="EMBL/GenBank/DDBJ databases">
        <title>Mating type loci evolution in Malassezia.</title>
        <authorList>
            <person name="Coelho M.A."/>
        </authorList>
    </citation>
    <scope>NUCLEOTIDE SEQUENCE</scope>
    <source>
        <strain evidence="19">CBS 9431</strain>
    </source>
</reference>
<sequence>MDRKRAQADAPDAGDAKRMHLSEEDESPAYAGLEQFRKEAIYRAMREAKRDAARATESAHALEADVAGLRKSVLAVNEFWDMLVETLRTTGVDEHVLGEGLRSALVGAVPLALEQSAAEHASALATRTQVVREVLAHIAAHGARAPSDVGAAQTRIAQLAAESGALRQTLAAAHAELARLQAVASRVTEQLRIAEKHRDRAASDTLRTIEDPLGKAQRDAEAAQIAAAEAEKAQAEKRAENAQAPAVNAATEEELVTLRELAKARLDEIGEVRQELGGVKQELAATSFQLTSLPDERINAHPLYHELQAEMVFLQHEAERLRSAYAALDKENEELREFRLEFQHQTSTQANTHSDELQKQLKARDADIVRLRGQRDELNAEMLERRARDTVKFAQVDELKALLAPKDERIEALKGQAHRLQLQVAALRGDAHAVQVLSESEPGTDAVPALEAALKKAEEEKAALALHDVSDAHAELARLRALLDDGTPSEDVASADDVAARWASLQDSLQKARLEIQASGASTTTLYDEIDRLSSAYDQLEKQANAKLVNLAKLEDKILRLTTEKSKADNKYFAAMRAKDALDAEKRTLARSAERQAKVIERYTETEKGLGQQLTQAEKEITLLRRGLQAHTTKLAEVDRDRAVLRRKAAEAERAKSTAEQLVTQHLATITEESGAKVRAEERAAILDKEVSRLKRKVADANAGAPRKRGDDNTQLEYLDSLLKCSACKERYRDRIITRCLHTFCEQCVNARIQTRQRKCPHCGLAFATSDVQVLYCT</sequence>
<feature type="domain" description="RING-type" evidence="18">
    <location>
        <begin position="725"/>
        <end position="763"/>
    </location>
</feature>
<feature type="compositionally biased region" description="Basic and acidic residues" evidence="17">
    <location>
        <begin position="229"/>
        <end position="240"/>
    </location>
</feature>
<name>A0AAF0F729_9BASI</name>
<feature type="region of interest" description="Disordered" evidence="17">
    <location>
        <begin position="227"/>
        <end position="246"/>
    </location>
</feature>
<feature type="coiled-coil region" evidence="16">
    <location>
        <begin position="600"/>
        <end position="697"/>
    </location>
</feature>
<dbReference type="GO" id="GO:0008270">
    <property type="term" value="F:zinc ion binding"/>
    <property type="evidence" value="ECO:0007669"/>
    <property type="project" value="UniProtKB-KW"/>
</dbReference>
<dbReference type="GO" id="GO:0005634">
    <property type="term" value="C:nucleus"/>
    <property type="evidence" value="ECO:0007669"/>
    <property type="project" value="UniProtKB-SubCell"/>
</dbReference>
<dbReference type="EMBL" id="CP119961">
    <property type="protein sequence ID" value="WFD39487.1"/>
    <property type="molecule type" value="Genomic_DNA"/>
</dbReference>
<evidence type="ECO:0000256" key="6">
    <source>
        <dbReference type="ARBA" id="ARBA00022723"/>
    </source>
</evidence>
<evidence type="ECO:0000256" key="8">
    <source>
        <dbReference type="ARBA" id="ARBA00022786"/>
    </source>
</evidence>
<feature type="coiled-coil region" evidence="16">
    <location>
        <begin position="523"/>
        <end position="571"/>
    </location>
</feature>
<evidence type="ECO:0000256" key="10">
    <source>
        <dbReference type="ARBA" id="ARBA00022853"/>
    </source>
</evidence>
<evidence type="ECO:0000256" key="7">
    <source>
        <dbReference type="ARBA" id="ARBA00022771"/>
    </source>
</evidence>
<evidence type="ECO:0000256" key="16">
    <source>
        <dbReference type="SAM" id="Coils"/>
    </source>
</evidence>
<feature type="region of interest" description="Disordered" evidence="17">
    <location>
        <begin position="1"/>
        <end position="29"/>
    </location>
</feature>
<dbReference type="InterPro" id="IPR001841">
    <property type="entry name" value="Znf_RING"/>
</dbReference>
<evidence type="ECO:0000259" key="18">
    <source>
        <dbReference type="PROSITE" id="PS50089"/>
    </source>
</evidence>
<dbReference type="SUPFAM" id="SSF57850">
    <property type="entry name" value="RING/U-box"/>
    <property type="match status" value="1"/>
</dbReference>
<dbReference type="Pfam" id="PF00097">
    <property type="entry name" value="zf-C3HC4"/>
    <property type="match status" value="1"/>
</dbReference>
<dbReference type="GO" id="GO:0033503">
    <property type="term" value="C:HULC complex"/>
    <property type="evidence" value="ECO:0007669"/>
    <property type="project" value="TreeGrafter"/>
</dbReference>
<dbReference type="InterPro" id="IPR018957">
    <property type="entry name" value="Znf_C3HC4_RING-type"/>
</dbReference>
<organism evidence="19 20">
    <name type="scientific">Malassezia japonica</name>
    <dbReference type="NCBI Taxonomy" id="223818"/>
    <lineage>
        <taxon>Eukaryota</taxon>
        <taxon>Fungi</taxon>
        <taxon>Dikarya</taxon>
        <taxon>Basidiomycota</taxon>
        <taxon>Ustilaginomycotina</taxon>
        <taxon>Malasseziomycetes</taxon>
        <taxon>Malasseziales</taxon>
        <taxon>Malasseziaceae</taxon>
        <taxon>Malassezia</taxon>
    </lineage>
</organism>
<dbReference type="RefSeq" id="XP_060122384.1">
    <property type="nucleotide sequence ID" value="XM_060266401.1"/>
</dbReference>
<evidence type="ECO:0000256" key="1">
    <source>
        <dbReference type="ARBA" id="ARBA00000900"/>
    </source>
</evidence>
<gene>
    <name evidence="19" type="primary">BRE1</name>
    <name evidence="19" type="ORF">MJAP1_002464</name>
</gene>
<dbReference type="EC" id="2.3.2.27" evidence="15"/>
<keyword evidence="19" id="KW-0012">Acyltransferase</keyword>
<dbReference type="Proteomes" id="UP001217754">
    <property type="component" value="Chromosome 4"/>
</dbReference>
<dbReference type="GO" id="GO:0061630">
    <property type="term" value="F:ubiquitin protein ligase activity"/>
    <property type="evidence" value="ECO:0007669"/>
    <property type="project" value="UniProtKB-EC"/>
</dbReference>
<comment type="subcellular location">
    <subcellularLocation>
        <location evidence="2 15">Nucleus</location>
    </subcellularLocation>
</comment>
<comment type="catalytic activity">
    <reaction evidence="1 15">
        <text>S-ubiquitinyl-[E2 ubiquitin-conjugating enzyme]-L-cysteine + [acceptor protein]-L-lysine = [E2 ubiquitin-conjugating enzyme]-L-cysteine + N(6)-ubiquitinyl-[acceptor protein]-L-lysine.</text>
        <dbReference type="EC" id="2.3.2.27"/>
    </reaction>
</comment>
<dbReference type="InterPro" id="IPR013083">
    <property type="entry name" value="Znf_RING/FYVE/PHD"/>
</dbReference>
<dbReference type="PANTHER" id="PTHR23163:SF0">
    <property type="entry name" value="E3 UBIQUITIN-PROTEIN LIGASE BRE1"/>
    <property type="match status" value="1"/>
</dbReference>
<comment type="similarity">
    <text evidence="4 15">Belongs to the BRE1 family.</text>
</comment>
<keyword evidence="11 15" id="KW-0175">Coiled coil</keyword>
<comment type="pathway">
    <text evidence="3 15">Protein modification; protein ubiquitination.</text>
</comment>
<keyword evidence="10 15" id="KW-0156">Chromatin regulator</keyword>
<dbReference type="GO" id="GO:0016567">
    <property type="term" value="P:protein ubiquitination"/>
    <property type="evidence" value="ECO:0007669"/>
    <property type="project" value="UniProtKB-UniRule"/>
</dbReference>
<keyword evidence="9 15" id="KW-0862">Zinc</keyword>
<dbReference type="GO" id="GO:0006325">
    <property type="term" value="P:chromatin organization"/>
    <property type="evidence" value="ECO:0007669"/>
    <property type="project" value="UniProtKB-KW"/>
</dbReference>
<keyword evidence="8 15" id="KW-0833">Ubl conjugation pathway</keyword>
<keyword evidence="6 15" id="KW-0479">Metal-binding</keyword>
<comment type="function">
    <text evidence="13">E3 ubiquitin-protein ligase that mediates monoubiquitination of histone H2B to form H2BK123ub1. H2BK123ub1 gives a specific tag for epigenetic transcriptional activation and is also a prerequisite for H3K4me and H3K79me formation.</text>
</comment>
<protein>
    <recommendedName>
        <fullName evidence="15">E3 ubiquitin protein ligase</fullName>
        <ecNumber evidence="15">2.3.2.27</ecNumber>
    </recommendedName>
</protein>
<evidence type="ECO:0000256" key="4">
    <source>
        <dbReference type="ARBA" id="ARBA00005555"/>
    </source>
</evidence>